<comment type="caution">
    <text evidence="7">The sequence shown here is derived from an EMBL/GenBank/DDBJ whole genome shotgun (WGS) entry which is preliminary data.</text>
</comment>
<keyword evidence="8" id="KW-1185">Reference proteome</keyword>
<evidence type="ECO:0000256" key="4">
    <source>
        <dbReference type="ARBA" id="ARBA00022989"/>
    </source>
</evidence>
<keyword evidence="2" id="KW-1003">Cell membrane</keyword>
<dbReference type="Proteomes" id="UP001596087">
    <property type="component" value="Unassembled WGS sequence"/>
</dbReference>
<evidence type="ECO:0000256" key="2">
    <source>
        <dbReference type="ARBA" id="ARBA00022475"/>
    </source>
</evidence>
<dbReference type="PANTHER" id="PTHR40277">
    <property type="entry name" value="BLL5419 PROTEIN"/>
    <property type="match status" value="1"/>
</dbReference>
<evidence type="ECO:0000256" key="3">
    <source>
        <dbReference type="ARBA" id="ARBA00022692"/>
    </source>
</evidence>
<reference evidence="8" key="1">
    <citation type="journal article" date="2019" name="Int. J. Syst. Evol. Microbiol.">
        <title>The Global Catalogue of Microorganisms (GCM) 10K type strain sequencing project: providing services to taxonomists for standard genome sequencing and annotation.</title>
        <authorList>
            <consortium name="The Broad Institute Genomics Platform"/>
            <consortium name="The Broad Institute Genome Sequencing Center for Infectious Disease"/>
            <person name="Wu L."/>
            <person name="Ma J."/>
        </authorList>
    </citation>
    <scope>NUCLEOTIDE SEQUENCE [LARGE SCALE GENOMIC DNA]</scope>
    <source>
        <strain evidence="8">DFY41</strain>
    </source>
</reference>
<keyword evidence="4 6" id="KW-1133">Transmembrane helix</keyword>
<feature type="transmembrane region" description="Helical" evidence="6">
    <location>
        <begin position="12"/>
        <end position="31"/>
    </location>
</feature>
<evidence type="ECO:0000313" key="8">
    <source>
        <dbReference type="Proteomes" id="UP001596087"/>
    </source>
</evidence>
<evidence type="ECO:0000256" key="1">
    <source>
        <dbReference type="ARBA" id="ARBA00004651"/>
    </source>
</evidence>
<proteinExistence type="predicted"/>
<organism evidence="7 8">
    <name type="scientific">Nocardioides taihuensis</name>
    <dbReference type="NCBI Taxonomy" id="1835606"/>
    <lineage>
        <taxon>Bacteria</taxon>
        <taxon>Bacillati</taxon>
        <taxon>Actinomycetota</taxon>
        <taxon>Actinomycetes</taxon>
        <taxon>Propionibacteriales</taxon>
        <taxon>Nocardioidaceae</taxon>
        <taxon>Nocardioides</taxon>
    </lineage>
</organism>
<dbReference type="Pfam" id="PF03706">
    <property type="entry name" value="LPG_synthase_TM"/>
    <property type="match status" value="1"/>
</dbReference>
<evidence type="ECO:0000256" key="5">
    <source>
        <dbReference type="ARBA" id="ARBA00023136"/>
    </source>
</evidence>
<keyword evidence="5 6" id="KW-0472">Membrane</keyword>
<dbReference type="EMBL" id="JBHSKD010000012">
    <property type="protein sequence ID" value="MFC5177523.1"/>
    <property type="molecule type" value="Genomic_DNA"/>
</dbReference>
<sequence length="308" mass="30713">MSARQARWWAGSWRWALGAAVLVVVVWRTGTGPFVDGVSSLDGAAVALGVTLALVSTLASAWRWHLVADGLGVGVPVPTAVASCYRAQFLNTVLPGGVVGDVHRGVVHGRDAGDTGRGLRAVAWERSAGQVVLVAVTAVVLVVLPSPVGRGVPAVAGLATALLVAGLLLARRRPAEGTTGVLRLVRVAHDDVRSGPLGRRSWPGVALASVVAVACYVATYVVAARTVGVDTGLSTLLPLALLVLVAAGLPLSVAGWGPREGAAAWVFAAAGLGADQGVAAAVAYGAIVLVANLPGAVVLLATGGGSGG</sequence>
<comment type="subcellular location">
    <subcellularLocation>
        <location evidence="1">Cell membrane</location>
        <topology evidence="1">Multi-pass membrane protein</topology>
    </subcellularLocation>
</comment>
<evidence type="ECO:0000256" key="6">
    <source>
        <dbReference type="SAM" id="Phobius"/>
    </source>
</evidence>
<keyword evidence="3 6" id="KW-0812">Transmembrane</keyword>
<gene>
    <name evidence="7" type="ORF">ACFPGP_12620</name>
</gene>
<accession>A0ABW0BJZ3</accession>
<feature type="transmembrane region" description="Helical" evidence="6">
    <location>
        <begin position="278"/>
        <end position="301"/>
    </location>
</feature>
<dbReference type="RefSeq" id="WP_378590618.1">
    <property type="nucleotide sequence ID" value="NZ_JBHSKD010000012.1"/>
</dbReference>
<dbReference type="InterPro" id="IPR022791">
    <property type="entry name" value="L-PG_synthase/AglD"/>
</dbReference>
<name>A0ABW0BJZ3_9ACTN</name>
<feature type="transmembrane region" description="Helical" evidence="6">
    <location>
        <begin position="151"/>
        <end position="170"/>
    </location>
</feature>
<feature type="transmembrane region" description="Helical" evidence="6">
    <location>
        <begin position="43"/>
        <end position="62"/>
    </location>
</feature>
<evidence type="ECO:0000313" key="7">
    <source>
        <dbReference type="EMBL" id="MFC5177523.1"/>
    </source>
</evidence>
<protein>
    <submittedName>
        <fullName evidence="7">Lysylphosphatidylglycerol synthase domain-containing protein</fullName>
    </submittedName>
</protein>
<feature type="transmembrane region" description="Helical" evidence="6">
    <location>
        <begin position="127"/>
        <end position="145"/>
    </location>
</feature>
<dbReference type="PANTHER" id="PTHR40277:SF1">
    <property type="entry name" value="BLL5419 PROTEIN"/>
    <property type="match status" value="1"/>
</dbReference>
<feature type="transmembrane region" description="Helical" evidence="6">
    <location>
        <begin position="235"/>
        <end position="257"/>
    </location>
</feature>
<feature type="transmembrane region" description="Helical" evidence="6">
    <location>
        <begin position="202"/>
        <end position="223"/>
    </location>
</feature>